<dbReference type="Pfam" id="PF00595">
    <property type="entry name" value="PDZ"/>
    <property type="match status" value="1"/>
</dbReference>
<evidence type="ECO:0000313" key="3">
    <source>
        <dbReference type="Proteomes" id="UP000526501"/>
    </source>
</evidence>
<dbReference type="RefSeq" id="WP_185661527.1">
    <property type="nucleotide sequence ID" value="NZ_CAWPOO010000013.1"/>
</dbReference>
<dbReference type="InterPro" id="IPR005151">
    <property type="entry name" value="Tail-specific_protease"/>
</dbReference>
<organism evidence="2 3">
    <name type="scientific">Pelagicoccus albus</name>
    <dbReference type="NCBI Taxonomy" id="415222"/>
    <lineage>
        <taxon>Bacteria</taxon>
        <taxon>Pseudomonadati</taxon>
        <taxon>Verrucomicrobiota</taxon>
        <taxon>Opitutia</taxon>
        <taxon>Puniceicoccales</taxon>
        <taxon>Pelagicoccaceae</taxon>
        <taxon>Pelagicoccus</taxon>
    </lineage>
</organism>
<name>A0A7X1E9S6_9BACT</name>
<evidence type="ECO:0000259" key="1">
    <source>
        <dbReference type="PROSITE" id="PS50106"/>
    </source>
</evidence>
<dbReference type="PANTHER" id="PTHR32060">
    <property type="entry name" value="TAIL-SPECIFIC PROTEASE"/>
    <property type="match status" value="1"/>
</dbReference>
<dbReference type="SUPFAM" id="SSF50156">
    <property type="entry name" value="PDZ domain-like"/>
    <property type="match status" value="1"/>
</dbReference>
<dbReference type="SMART" id="SM00245">
    <property type="entry name" value="TSPc"/>
    <property type="match status" value="1"/>
</dbReference>
<comment type="caution">
    <text evidence="2">The sequence shown here is derived from an EMBL/GenBank/DDBJ whole genome shotgun (WGS) entry which is preliminary data.</text>
</comment>
<dbReference type="SUPFAM" id="SSF52096">
    <property type="entry name" value="ClpP/crotonase"/>
    <property type="match status" value="1"/>
</dbReference>
<dbReference type="GO" id="GO:0030288">
    <property type="term" value="C:outer membrane-bounded periplasmic space"/>
    <property type="evidence" value="ECO:0007669"/>
    <property type="project" value="TreeGrafter"/>
</dbReference>
<dbReference type="Proteomes" id="UP000526501">
    <property type="component" value="Unassembled WGS sequence"/>
</dbReference>
<reference evidence="2 3" key="1">
    <citation type="submission" date="2020-07" db="EMBL/GenBank/DDBJ databases">
        <authorList>
            <person name="Feng X."/>
        </authorList>
    </citation>
    <scope>NUCLEOTIDE SEQUENCE [LARGE SCALE GENOMIC DNA]</scope>
    <source>
        <strain evidence="2 3">JCM23202</strain>
    </source>
</reference>
<keyword evidence="3" id="KW-1185">Reference proteome</keyword>
<dbReference type="GO" id="GO:0007165">
    <property type="term" value="P:signal transduction"/>
    <property type="evidence" value="ECO:0007669"/>
    <property type="project" value="TreeGrafter"/>
</dbReference>
<dbReference type="GO" id="GO:0004175">
    <property type="term" value="F:endopeptidase activity"/>
    <property type="evidence" value="ECO:0007669"/>
    <property type="project" value="TreeGrafter"/>
</dbReference>
<evidence type="ECO:0000313" key="2">
    <source>
        <dbReference type="EMBL" id="MBC2607656.1"/>
    </source>
</evidence>
<dbReference type="Gene3D" id="3.90.226.10">
    <property type="entry name" value="2-enoyl-CoA Hydratase, Chain A, domain 1"/>
    <property type="match status" value="1"/>
</dbReference>
<feature type="domain" description="PDZ" evidence="1">
    <location>
        <begin position="94"/>
        <end position="152"/>
    </location>
</feature>
<dbReference type="GO" id="GO:0008236">
    <property type="term" value="F:serine-type peptidase activity"/>
    <property type="evidence" value="ECO:0007669"/>
    <property type="project" value="InterPro"/>
</dbReference>
<proteinExistence type="predicted"/>
<dbReference type="PANTHER" id="PTHR32060:SF30">
    <property type="entry name" value="CARBOXY-TERMINAL PROCESSING PROTEASE CTPA"/>
    <property type="match status" value="1"/>
</dbReference>
<dbReference type="InterPro" id="IPR029045">
    <property type="entry name" value="ClpP/crotonase-like_dom_sf"/>
</dbReference>
<dbReference type="InterPro" id="IPR001478">
    <property type="entry name" value="PDZ"/>
</dbReference>
<dbReference type="PROSITE" id="PS50106">
    <property type="entry name" value="PDZ"/>
    <property type="match status" value="1"/>
</dbReference>
<dbReference type="GO" id="GO:0006508">
    <property type="term" value="P:proteolysis"/>
    <property type="evidence" value="ECO:0007669"/>
    <property type="project" value="InterPro"/>
</dbReference>
<dbReference type="AlphaFoldDB" id="A0A7X1E9S6"/>
<gene>
    <name evidence="2" type="ORF">H5P27_16505</name>
</gene>
<dbReference type="InterPro" id="IPR036034">
    <property type="entry name" value="PDZ_sf"/>
</dbReference>
<dbReference type="CDD" id="cd06567">
    <property type="entry name" value="Peptidase_S41"/>
    <property type="match status" value="1"/>
</dbReference>
<protein>
    <submittedName>
        <fullName evidence="2">PDZ domain-containing protein</fullName>
    </submittedName>
</protein>
<dbReference type="Gene3D" id="2.30.42.10">
    <property type="match status" value="1"/>
</dbReference>
<accession>A0A7X1E9S6</accession>
<dbReference type="Pfam" id="PF03572">
    <property type="entry name" value="Peptidase_S41"/>
    <property type="match status" value="1"/>
</dbReference>
<dbReference type="EMBL" id="JACHVC010000013">
    <property type="protein sequence ID" value="MBC2607656.1"/>
    <property type="molecule type" value="Genomic_DNA"/>
</dbReference>
<sequence length="391" mass="43726">MPKIPILFIFLLVVLPSRGADELDSSQKERLIEKIGAKLDSKAFAFDTDFSRWRDFTTEDQALISEAKTKKDLAKALNHSLRKFEISHLGISAPSAVRERRAGLRTGIGITIHPLDEGGFVSYVLPLSPAKRTGLEKGDIIETIDGEALKDLGQLAGVNGQKRILGWKRGSRKMSGEVTYAPFPLFEESSMTWLNEDVAIIKIQSFHYKFYKANRVNRFFRQARKAKAIIIDLRNNRGGLSINSRHLASKISRQKETFARIYNDRSKRSKSGKSTHPLPFSRPYKGKVVVLVDSTSASAADIFPAFVSESGRGTVIGQRTSGALQLARHLPLPYGFRLYVPISEMLTPKGLRLEAEGFPPDLELTLEQTVDDEYIFEKALQQIESTQSVSE</sequence>